<reference evidence="2" key="1">
    <citation type="submission" date="2021-09" db="EMBL/GenBank/DDBJ databases">
        <title>First case of bloodstream infection caused by Mixta hanseatica sp. nov., a member of the Erwiniaceae family.</title>
        <authorList>
            <person name="Both A."/>
            <person name="Huang J."/>
            <person name="Wenzel P."/>
            <person name="Aepfelbacher M."/>
            <person name="Rohde H."/>
            <person name="Christner M."/>
            <person name="Hentschke M."/>
        </authorList>
    </citation>
    <scope>NUCLEOTIDE SEQUENCE</scope>
    <source>
        <strain evidence="2">X22927</strain>
    </source>
</reference>
<dbReference type="RefSeq" id="WP_249894319.1">
    <property type="nucleotide sequence ID" value="NZ_CP082904.1"/>
</dbReference>
<proteinExistence type="predicted"/>
<evidence type="ECO:0000313" key="3">
    <source>
        <dbReference type="Proteomes" id="UP001056635"/>
    </source>
</evidence>
<dbReference type="InterPro" id="IPR010645">
    <property type="entry name" value="MFS_4"/>
</dbReference>
<gene>
    <name evidence="2" type="ORF">K6958_09025</name>
</gene>
<dbReference type="EMBL" id="CP082904">
    <property type="protein sequence ID" value="UQY45768.1"/>
    <property type="molecule type" value="Genomic_DNA"/>
</dbReference>
<keyword evidence="3" id="KW-1185">Reference proteome</keyword>
<evidence type="ECO:0000256" key="1">
    <source>
        <dbReference type="SAM" id="Phobius"/>
    </source>
</evidence>
<organism evidence="2 3">
    <name type="scientific">Mixta hanseatica</name>
    <dbReference type="NCBI Taxonomy" id="2872648"/>
    <lineage>
        <taxon>Bacteria</taxon>
        <taxon>Pseudomonadati</taxon>
        <taxon>Pseudomonadota</taxon>
        <taxon>Gammaproteobacteria</taxon>
        <taxon>Enterobacterales</taxon>
        <taxon>Erwiniaceae</taxon>
        <taxon>Mixta</taxon>
    </lineage>
</organism>
<dbReference type="Pfam" id="PF06779">
    <property type="entry name" value="MFS_4"/>
    <property type="match status" value="1"/>
</dbReference>
<dbReference type="Proteomes" id="UP001056635">
    <property type="component" value="Chromosome"/>
</dbReference>
<keyword evidence="1" id="KW-0472">Membrane</keyword>
<name>A0ABY4RBP4_9GAMM</name>
<keyword evidence="1" id="KW-1133">Transmembrane helix</keyword>
<feature type="transmembrane region" description="Helical" evidence="1">
    <location>
        <begin position="46"/>
        <end position="65"/>
    </location>
</feature>
<dbReference type="InterPro" id="IPR036259">
    <property type="entry name" value="MFS_trans_sf"/>
</dbReference>
<dbReference type="SUPFAM" id="SSF103473">
    <property type="entry name" value="MFS general substrate transporter"/>
    <property type="match status" value="1"/>
</dbReference>
<accession>A0ABY4RBP4</accession>
<evidence type="ECO:0000313" key="2">
    <source>
        <dbReference type="EMBL" id="UQY45768.1"/>
    </source>
</evidence>
<keyword evidence="1" id="KW-0812">Transmembrane</keyword>
<protein>
    <submittedName>
        <fullName evidence="2">YbfB/YjiJ family MFS transporter</fullName>
    </submittedName>
</protein>
<sequence length="89" mass="9206">MRQGINLVAAAFTLTALSYGLARFAYGLLLPQIRAALSLEVTVAGWIGSGAFAAYCVGIIFTFCCSGKLSSRALAIFAATACLATAIRP</sequence>